<evidence type="ECO:0000313" key="2">
    <source>
        <dbReference type="Proteomes" id="UP000361993"/>
    </source>
</evidence>
<gene>
    <name evidence="1" type="ORF">CJD00_09420</name>
</gene>
<dbReference type="SUPFAM" id="SSF52833">
    <property type="entry name" value="Thioredoxin-like"/>
    <property type="match status" value="1"/>
</dbReference>
<dbReference type="Proteomes" id="UP000361993">
    <property type="component" value="Unassembled WGS sequence"/>
</dbReference>
<organism evidence="1 2">
    <name type="scientific">Campylobacter coli</name>
    <dbReference type="NCBI Taxonomy" id="195"/>
    <lineage>
        <taxon>Bacteria</taxon>
        <taxon>Pseudomonadati</taxon>
        <taxon>Campylobacterota</taxon>
        <taxon>Epsilonproteobacteria</taxon>
        <taxon>Campylobacterales</taxon>
        <taxon>Campylobacteraceae</taxon>
        <taxon>Campylobacter</taxon>
    </lineage>
</organism>
<dbReference type="OrthoDB" id="5362711at2"/>
<dbReference type="STRING" id="195.ATE51_02610"/>
<dbReference type="Gene3D" id="3.40.30.10">
    <property type="entry name" value="Glutaredoxin"/>
    <property type="match status" value="1"/>
</dbReference>
<evidence type="ECO:0000313" key="1">
    <source>
        <dbReference type="EMBL" id="EAK1510456.1"/>
    </source>
</evidence>
<accession>A0A0U3DHR1</accession>
<dbReference type="AlphaFoldDB" id="A0A0U3DHR1"/>
<dbReference type="KEGG" id="ccoo:ATE51_02610"/>
<reference evidence="1 2" key="1">
    <citation type="submission" date="2018-05" db="EMBL/GenBank/DDBJ databases">
        <authorList>
            <consortium name="GenomeTrakr network: Whole genome sequencing for foodborne pathogen traceback"/>
        </authorList>
    </citation>
    <scope>NUCLEOTIDE SEQUENCE [LARGE SCALE GENOMIC DNA]</scope>
    <source>
        <strain evidence="1 2">NC_C6016</strain>
    </source>
</reference>
<dbReference type="EMBL" id="AACDUL010000029">
    <property type="protein sequence ID" value="EAK1510456.1"/>
    <property type="molecule type" value="Genomic_DNA"/>
</dbReference>
<name>A0A0U3DHR1_CAMCO</name>
<sequence>MIKKIRILFLAIFLAFSPMVLEAKIYDDVYVAQKQALKEAKLMIFFVVSNTCEYCHKLMNDVLNNRDLMEYLNKNFIVAISDLNANGLIPKDLLFNGVTPTTYILTPTGKVIGTPIEGAVDSDILFGLLKGLEDYKKGQLGF</sequence>
<proteinExistence type="predicted"/>
<comment type="caution">
    <text evidence="1">The sequence shown here is derived from an EMBL/GenBank/DDBJ whole genome shotgun (WGS) entry which is preliminary data.</text>
</comment>
<dbReference type="InterPro" id="IPR036249">
    <property type="entry name" value="Thioredoxin-like_sf"/>
</dbReference>
<dbReference type="RefSeq" id="WP_002794795.1">
    <property type="nucleotide sequence ID" value="NZ_AP028409.1"/>
</dbReference>
<dbReference type="KEGG" id="ccoo:ATE51_03036"/>
<protein>
    <submittedName>
        <fullName evidence="1">Thioredoxin family protein</fullName>
    </submittedName>
</protein>